<dbReference type="Proteomes" id="UP000669179">
    <property type="component" value="Unassembled WGS sequence"/>
</dbReference>
<organism evidence="3 4">
    <name type="scientific">Actinomadura barringtoniae</name>
    <dbReference type="NCBI Taxonomy" id="1427535"/>
    <lineage>
        <taxon>Bacteria</taxon>
        <taxon>Bacillati</taxon>
        <taxon>Actinomycetota</taxon>
        <taxon>Actinomycetes</taxon>
        <taxon>Streptosporangiales</taxon>
        <taxon>Thermomonosporaceae</taxon>
        <taxon>Actinomadura</taxon>
    </lineage>
</organism>
<evidence type="ECO:0000313" key="4">
    <source>
        <dbReference type="Proteomes" id="UP000669179"/>
    </source>
</evidence>
<dbReference type="InterPro" id="IPR050300">
    <property type="entry name" value="GDXG_lipolytic_enzyme"/>
</dbReference>
<dbReference type="Gene3D" id="3.40.50.1820">
    <property type="entry name" value="alpha/beta hydrolase"/>
    <property type="match status" value="1"/>
</dbReference>
<evidence type="ECO:0000313" key="3">
    <source>
        <dbReference type="EMBL" id="MBO2453595.1"/>
    </source>
</evidence>
<evidence type="ECO:0000259" key="2">
    <source>
        <dbReference type="Pfam" id="PF07859"/>
    </source>
</evidence>
<keyword evidence="1 3" id="KW-0378">Hydrolase</keyword>
<dbReference type="PANTHER" id="PTHR48081">
    <property type="entry name" value="AB HYDROLASE SUPERFAMILY PROTEIN C4A8.06C"/>
    <property type="match status" value="1"/>
</dbReference>
<dbReference type="GO" id="GO:0016787">
    <property type="term" value="F:hydrolase activity"/>
    <property type="evidence" value="ECO:0007669"/>
    <property type="project" value="UniProtKB-KW"/>
</dbReference>
<dbReference type="InterPro" id="IPR013094">
    <property type="entry name" value="AB_hydrolase_3"/>
</dbReference>
<dbReference type="RefSeq" id="WP_208261609.1">
    <property type="nucleotide sequence ID" value="NZ_JAGEOJ010000021.1"/>
</dbReference>
<proteinExistence type="predicted"/>
<protein>
    <submittedName>
        <fullName evidence="3">Alpha/beta hydrolase fold domain-containing protein</fullName>
    </submittedName>
</protein>
<comment type="caution">
    <text evidence="3">The sequence shown here is derived from an EMBL/GenBank/DDBJ whole genome shotgun (WGS) entry which is preliminary data.</text>
</comment>
<dbReference type="PANTHER" id="PTHR48081:SF8">
    <property type="entry name" value="ALPHA_BETA HYDROLASE FOLD-3 DOMAIN-CONTAINING PROTEIN-RELATED"/>
    <property type="match status" value="1"/>
</dbReference>
<dbReference type="InterPro" id="IPR029058">
    <property type="entry name" value="AB_hydrolase_fold"/>
</dbReference>
<evidence type="ECO:0000256" key="1">
    <source>
        <dbReference type="ARBA" id="ARBA00022801"/>
    </source>
</evidence>
<keyword evidence="4" id="KW-1185">Reference proteome</keyword>
<feature type="domain" description="Alpha/beta hydrolase fold-3" evidence="2">
    <location>
        <begin position="43"/>
        <end position="244"/>
    </location>
</feature>
<dbReference type="Pfam" id="PF07859">
    <property type="entry name" value="Abhydrolase_3"/>
    <property type="match status" value="1"/>
</dbReference>
<gene>
    <name evidence="3" type="ORF">J4573_41350</name>
</gene>
<dbReference type="EMBL" id="JAGEOJ010000021">
    <property type="protein sequence ID" value="MBO2453595.1"/>
    <property type="molecule type" value="Genomic_DNA"/>
</dbReference>
<dbReference type="AlphaFoldDB" id="A0A939TEQ3"/>
<dbReference type="SUPFAM" id="SSF53474">
    <property type="entry name" value="alpha/beta-Hydrolases"/>
    <property type="match status" value="1"/>
</dbReference>
<reference evidence="3" key="1">
    <citation type="submission" date="2021-03" db="EMBL/GenBank/DDBJ databases">
        <authorList>
            <person name="Kanchanasin P."/>
            <person name="Saeng-In P."/>
            <person name="Phongsopitanun W."/>
            <person name="Yuki M."/>
            <person name="Kudo T."/>
            <person name="Ohkuma M."/>
            <person name="Tanasupawat S."/>
        </authorList>
    </citation>
    <scope>NUCLEOTIDE SEQUENCE</scope>
    <source>
        <strain evidence="3">GKU 128</strain>
    </source>
</reference>
<name>A0A939TEQ3_9ACTN</name>
<sequence length="269" mass="28409">MALQQGSLPGTVRWAAVAAPGPEPGRQVPVRIYQAGPAPRGWLVWAHGGSWSSGSSAAWHQPFAELARAASATVVGVDYRLAPANPHPAAILDVLAVMEWVRELTDGPISVGGDSAGATIAASAALEWRDRGLGQGHPLAAQVLAYPPLDPEARGDSYTRDPGVFPSRASLMAAWRTYLGTGGGEGLRSTPFEAEDLGGAGTAILAVGSLDPVADDVREYARRLREAGNDVTFREFEGGHHGAFLTDPGFRRWLGTTYADVYAQVRRSM</sequence>
<accession>A0A939TEQ3</accession>